<sequence>MEKEFLDKVEDSAAVRI</sequence>
<protein>
    <submittedName>
        <fullName evidence="1">Uncharacterized protein</fullName>
    </submittedName>
</protein>
<keyword evidence="2" id="KW-1185">Reference proteome</keyword>
<dbReference type="AlphaFoldDB" id="A0A7J9H899"/>
<evidence type="ECO:0000313" key="1">
    <source>
        <dbReference type="EMBL" id="MBA0805594.1"/>
    </source>
</evidence>
<name>A0A7J9H899_9ROSI</name>
<proteinExistence type="predicted"/>
<reference evidence="1 2" key="1">
    <citation type="journal article" date="2019" name="Genome Biol. Evol.">
        <title>Insights into the evolution of the New World diploid cottons (Gossypium, subgenus Houzingenia) based on genome sequencing.</title>
        <authorList>
            <person name="Grover C.E."/>
            <person name="Arick M.A. 2nd"/>
            <person name="Thrash A."/>
            <person name="Conover J.L."/>
            <person name="Sanders W.S."/>
            <person name="Peterson D.G."/>
            <person name="Frelichowski J.E."/>
            <person name="Scheffler J.A."/>
            <person name="Scheffler B.E."/>
            <person name="Wendel J.F."/>
        </authorList>
    </citation>
    <scope>NUCLEOTIDE SEQUENCE [LARGE SCALE GENOMIC DNA]</scope>
    <source>
        <strain evidence="1">0</strain>
        <tissue evidence="1">Leaf</tissue>
    </source>
</reference>
<accession>A0A7J9H899</accession>
<evidence type="ECO:0000313" key="2">
    <source>
        <dbReference type="Proteomes" id="UP000593560"/>
    </source>
</evidence>
<gene>
    <name evidence="1" type="ORF">Gohar_005093</name>
</gene>
<organism evidence="1 2">
    <name type="scientific">Gossypium harknessii</name>
    <dbReference type="NCBI Taxonomy" id="34285"/>
    <lineage>
        <taxon>Eukaryota</taxon>
        <taxon>Viridiplantae</taxon>
        <taxon>Streptophyta</taxon>
        <taxon>Embryophyta</taxon>
        <taxon>Tracheophyta</taxon>
        <taxon>Spermatophyta</taxon>
        <taxon>Magnoliopsida</taxon>
        <taxon>eudicotyledons</taxon>
        <taxon>Gunneridae</taxon>
        <taxon>Pentapetalae</taxon>
        <taxon>rosids</taxon>
        <taxon>malvids</taxon>
        <taxon>Malvales</taxon>
        <taxon>Malvaceae</taxon>
        <taxon>Malvoideae</taxon>
        <taxon>Gossypium</taxon>
    </lineage>
</organism>
<dbReference type="EMBL" id="JABFAD010000008">
    <property type="protein sequence ID" value="MBA0805594.1"/>
    <property type="molecule type" value="Genomic_DNA"/>
</dbReference>
<comment type="caution">
    <text evidence="1">The sequence shown here is derived from an EMBL/GenBank/DDBJ whole genome shotgun (WGS) entry which is preliminary data.</text>
</comment>
<dbReference type="Proteomes" id="UP000593560">
    <property type="component" value="Unassembled WGS sequence"/>
</dbReference>